<keyword evidence="2" id="KW-0813">Transport</keyword>
<dbReference type="EMBL" id="BAABCQ010000097">
    <property type="protein sequence ID" value="GAA3992771.1"/>
    <property type="molecule type" value="Genomic_DNA"/>
</dbReference>
<comment type="caution">
    <text evidence="9">The sequence shown here is derived from an EMBL/GenBank/DDBJ whole genome shotgun (WGS) entry which is preliminary data.</text>
</comment>
<keyword evidence="4 8" id="KW-0812">Transmembrane</keyword>
<reference evidence="10" key="1">
    <citation type="journal article" date="2019" name="Int. J. Syst. Evol. Microbiol.">
        <title>The Global Catalogue of Microorganisms (GCM) 10K type strain sequencing project: providing services to taxonomists for standard genome sequencing and annotation.</title>
        <authorList>
            <consortium name="The Broad Institute Genomics Platform"/>
            <consortium name="The Broad Institute Genome Sequencing Center for Infectious Disease"/>
            <person name="Wu L."/>
            <person name="Ma J."/>
        </authorList>
    </citation>
    <scope>NUCLEOTIDE SEQUENCE [LARGE SCALE GENOMIC DNA]</scope>
    <source>
        <strain evidence="10">JCM 17027</strain>
    </source>
</reference>
<name>A0ABP7R561_9ACTN</name>
<keyword evidence="6 8" id="KW-0472">Membrane</keyword>
<feature type="transmembrane region" description="Helical" evidence="8">
    <location>
        <begin position="241"/>
        <end position="262"/>
    </location>
</feature>
<dbReference type="Proteomes" id="UP001500034">
    <property type="component" value="Unassembled WGS sequence"/>
</dbReference>
<protein>
    <submittedName>
        <fullName evidence="9">MFS transporter</fullName>
    </submittedName>
</protein>
<evidence type="ECO:0000256" key="8">
    <source>
        <dbReference type="SAM" id="Phobius"/>
    </source>
</evidence>
<feature type="transmembrane region" description="Helical" evidence="8">
    <location>
        <begin position="78"/>
        <end position="96"/>
    </location>
</feature>
<dbReference type="InterPro" id="IPR050171">
    <property type="entry name" value="MFS_Transporters"/>
</dbReference>
<feature type="transmembrane region" description="Helical" evidence="8">
    <location>
        <begin position="48"/>
        <end position="66"/>
    </location>
</feature>
<dbReference type="PANTHER" id="PTHR23517:SF2">
    <property type="entry name" value="MULTIDRUG RESISTANCE PROTEIN MDTH"/>
    <property type="match status" value="1"/>
</dbReference>
<evidence type="ECO:0000256" key="2">
    <source>
        <dbReference type="ARBA" id="ARBA00022448"/>
    </source>
</evidence>
<feature type="compositionally biased region" description="Low complexity" evidence="7">
    <location>
        <begin position="401"/>
        <end position="416"/>
    </location>
</feature>
<accession>A0ABP7R561</accession>
<keyword evidence="5 8" id="KW-1133">Transmembrane helix</keyword>
<evidence type="ECO:0000313" key="9">
    <source>
        <dbReference type="EMBL" id="GAA3992771.1"/>
    </source>
</evidence>
<proteinExistence type="predicted"/>
<evidence type="ECO:0000313" key="10">
    <source>
        <dbReference type="Proteomes" id="UP001500034"/>
    </source>
</evidence>
<feature type="region of interest" description="Disordered" evidence="7">
    <location>
        <begin position="401"/>
        <end position="426"/>
    </location>
</feature>
<dbReference type="Gene3D" id="1.20.1250.20">
    <property type="entry name" value="MFS general substrate transporter like domains"/>
    <property type="match status" value="1"/>
</dbReference>
<keyword evidence="3" id="KW-1003">Cell membrane</keyword>
<dbReference type="RefSeq" id="WP_345594947.1">
    <property type="nucleotide sequence ID" value="NZ_BAABCQ010000097.1"/>
</dbReference>
<keyword evidence="10" id="KW-1185">Reference proteome</keyword>
<feature type="transmembrane region" description="Helical" evidence="8">
    <location>
        <begin position="370"/>
        <end position="390"/>
    </location>
</feature>
<evidence type="ECO:0000256" key="4">
    <source>
        <dbReference type="ARBA" id="ARBA00022692"/>
    </source>
</evidence>
<evidence type="ECO:0000256" key="3">
    <source>
        <dbReference type="ARBA" id="ARBA00022475"/>
    </source>
</evidence>
<comment type="subcellular location">
    <subcellularLocation>
        <location evidence="1">Cell membrane</location>
        <topology evidence="1">Multi-pass membrane protein</topology>
    </subcellularLocation>
</comment>
<dbReference type="InterPro" id="IPR011701">
    <property type="entry name" value="MFS"/>
</dbReference>
<evidence type="ECO:0000256" key="1">
    <source>
        <dbReference type="ARBA" id="ARBA00004651"/>
    </source>
</evidence>
<feature type="transmembrane region" description="Helical" evidence="8">
    <location>
        <begin position="12"/>
        <end position="36"/>
    </location>
</feature>
<evidence type="ECO:0000256" key="5">
    <source>
        <dbReference type="ARBA" id="ARBA00022989"/>
    </source>
</evidence>
<evidence type="ECO:0000256" key="6">
    <source>
        <dbReference type="ARBA" id="ARBA00023136"/>
    </source>
</evidence>
<feature type="transmembrane region" description="Helical" evidence="8">
    <location>
        <begin position="167"/>
        <end position="189"/>
    </location>
</feature>
<dbReference type="PANTHER" id="PTHR23517">
    <property type="entry name" value="RESISTANCE PROTEIN MDTM, PUTATIVE-RELATED-RELATED"/>
    <property type="match status" value="1"/>
</dbReference>
<dbReference type="Pfam" id="PF07690">
    <property type="entry name" value="MFS_1"/>
    <property type="match status" value="1"/>
</dbReference>
<dbReference type="SUPFAM" id="SSF103473">
    <property type="entry name" value="MFS general substrate transporter"/>
    <property type="match status" value="1"/>
</dbReference>
<feature type="transmembrane region" description="Helical" evidence="8">
    <location>
        <begin position="283"/>
        <end position="316"/>
    </location>
</feature>
<feature type="transmembrane region" description="Helical" evidence="8">
    <location>
        <begin position="139"/>
        <end position="161"/>
    </location>
</feature>
<sequence length="426" mass="44055">MLSRFLPPRGPARTLTVVTLVHSLGQGLWMALNAIYAVTVLHLSPGQFGIGVGVAAGVALALSTPTGHLADRIGPRPVQLWSFLALGPLTAALLFVDGFGQYIVVVSVQAVAYSASRSARMAMVARLLPPEERVTVRAYLRAASNVSVSVGAGIAGVLLAIGSVTAYQGAVVLNASTFLITGLLTLMLPSVPPQPTRPGPALVVLRDRPFLSFTVLDGLLSMHNLLLDVALPLWVLQHTNAPRWMIAVILLINTVAVVLLQVRAARGTDTPVPAARASRAGSVCLGVACVVFGVSGGVPALVASALLVLGALVHVLGEVRQAAGSWGIAFGLAPEHAQGQYQGTHAMGADIGKMIAPALLTWLVIEHGTAGWLALAVLFTALGTAMPWVVAWAERSLAGSDEAAETATSTTGTQTSDKVKETEISG</sequence>
<evidence type="ECO:0000256" key="7">
    <source>
        <dbReference type="SAM" id="MobiDB-lite"/>
    </source>
</evidence>
<organism evidence="9 10">
    <name type="scientific">Streptomyces marokkonensis</name>
    <dbReference type="NCBI Taxonomy" id="324855"/>
    <lineage>
        <taxon>Bacteria</taxon>
        <taxon>Bacillati</taxon>
        <taxon>Actinomycetota</taxon>
        <taxon>Actinomycetes</taxon>
        <taxon>Kitasatosporales</taxon>
        <taxon>Streptomycetaceae</taxon>
        <taxon>Streptomyces</taxon>
    </lineage>
</organism>
<feature type="compositionally biased region" description="Basic and acidic residues" evidence="7">
    <location>
        <begin position="417"/>
        <end position="426"/>
    </location>
</feature>
<dbReference type="InterPro" id="IPR036259">
    <property type="entry name" value="MFS_trans_sf"/>
</dbReference>
<gene>
    <name evidence="9" type="ORF">GCM10022384_45550</name>
</gene>